<feature type="region of interest" description="Disordered" evidence="1">
    <location>
        <begin position="131"/>
        <end position="154"/>
    </location>
</feature>
<dbReference type="PANTHER" id="PTHR47281:SF1">
    <property type="entry name" value="OS09G0557700 PROTEIN"/>
    <property type="match status" value="1"/>
</dbReference>
<dbReference type="RefSeq" id="XP_024767684.1">
    <property type="nucleotide sequence ID" value="XM_024916533.1"/>
</dbReference>
<evidence type="ECO:0000256" key="3">
    <source>
        <dbReference type="SAM" id="SignalP"/>
    </source>
</evidence>
<sequence>MLFSTMQTLSFLSALALPAIVSASQVGASGTLSSLDGGLGGVVTVASDSSLEVTQYKLADASAPELYWWGSTSSDLSSGFRISNTHITEAATSDSLTINLDAGHTPADFSTVGLWCEKFKTNFGQAQLAASTTGTSSSNNSQTTTGAAAPARTTTGAGSANSIGVMFAIAAMAAGVVVPALL</sequence>
<keyword evidence="2" id="KW-0812">Transmembrane</keyword>
<proteinExistence type="predicted"/>
<evidence type="ECO:0000259" key="4">
    <source>
        <dbReference type="PROSITE" id="PS51549"/>
    </source>
</evidence>
<protein>
    <recommendedName>
        <fullName evidence="4">DM13 domain-containing protein</fullName>
    </recommendedName>
</protein>
<feature type="chain" id="PRO_5015784305" description="DM13 domain-containing protein" evidence="3">
    <location>
        <begin position="24"/>
        <end position="182"/>
    </location>
</feature>
<dbReference type="Pfam" id="PF10517">
    <property type="entry name" value="DM13"/>
    <property type="match status" value="1"/>
</dbReference>
<keyword evidence="3" id="KW-0732">Signal</keyword>
<evidence type="ECO:0000313" key="6">
    <source>
        <dbReference type="Proteomes" id="UP000241690"/>
    </source>
</evidence>
<keyword evidence="6" id="KW-1185">Reference proteome</keyword>
<evidence type="ECO:0000313" key="5">
    <source>
        <dbReference type="EMBL" id="PTB48007.1"/>
    </source>
</evidence>
<dbReference type="AlphaFoldDB" id="A0A2T3ZT84"/>
<evidence type="ECO:0000256" key="2">
    <source>
        <dbReference type="SAM" id="Phobius"/>
    </source>
</evidence>
<accession>A0A2T3ZT84</accession>
<evidence type="ECO:0000256" key="1">
    <source>
        <dbReference type="SAM" id="MobiDB-lite"/>
    </source>
</evidence>
<dbReference type="Proteomes" id="UP000241690">
    <property type="component" value="Unassembled WGS sequence"/>
</dbReference>
<feature type="domain" description="DM13" evidence="4">
    <location>
        <begin position="26"/>
        <end position="129"/>
    </location>
</feature>
<dbReference type="PANTHER" id="PTHR47281">
    <property type="entry name" value="OS09G0557700 PROTEIN"/>
    <property type="match status" value="1"/>
</dbReference>
<name>A0A2T3ZT84_TRIHA</name>
<organism evidence="5 6">
    <name type="scientific">Trichoderma harzianum CBS 226.95</name>
    <dbReference type="NCBI Taxonomy" id="983964"/>
    <lineage>
        <taxon>Eukaryota</taxon>
        <taxon>Fungi</taxon>
        <taxon>Dikarya</taxon>
        <taxon>Ascomycota</taxon>
        <taxon>Pezizomycotina</taxon>
        <taxon>Sordariomycetes</taxon>
        <taxon>Hypocreomycetidae</taxon>
        <taxon>Hypocreales</taxon>
        <taxon>Hypocreaceae</taxon>
        <taxon>Trichoderma</taxon>
    </lineage>
</organism>
<dbReference type="InterPro" id="IPR019545">
    <property type="entry name" value="DM13_domain"/>
</dbReference>
<dbReference type="InterPro" id="IPR045879">
    <property type="entry name" value="B561A"/>
</dbReference>
<feature type="transmembrane region" description="Helical" evidence="2">
    <location>
        <begin position="163"/>
        <end position="181"/>
    </location>
</feature>
<dbReference type="GeneID" id="36625102"/>
<dbReference type="PROSITE" id="PS51549">
    <property type="entry name" value="DM13"/>
    <property type="match status" value="1"/>
</dbReference>
<reference evidence="5 6" key="1">
    <citation type="submission" date="2016-07" db="EMBL/GenBank/DDBJ databases">
        <title>Multiple horizontal gene transfer events from other fungi enriched the ability of initially mycotrophic Trichoderma (Ascomycota) to feed on dead plant biomass.</title>
        <authorList>
            <consortium name="DOE Joint Genome Institute"/>
            <person name="Aerts A."/>
            <person name="Atanasova L."/>
            <person name="Chenthamara K."/>
            <person name="Zhang J."/>
            <person name="Grujic M."/>
            <person name="Henrissat B."/>
            <person name="Kuo A."/>
            <person name="Salamov A."/>
            <person name="Lipzen A."/>
            <person name="Labutti K."/>
            <person name="Barry K."/>
            <person name="Miao Y."/>
            <person name="Rahimi M.J."/>
            <person name="Shen Q."/>
            <person name="Grigoriev I.V."/>
            <person name="Kubicek C.P."/>
            <person name="Druzhinina I.S."/>
        </authorList>
    </citation>
    <scope>NUCLEOTIDE SEQUENCE [LARGE SCALE GENOMIC DNA]</scope>
    <source>
        <strain evidence="5 6">CBS 226.95</strain>
    </source>
</reference>
<dbReference type="STRING" id="983964.A0A2T3ZT84"/>
<keyword evidence="2" id="KW-0472">Membrane</keyword>
<gene>
    <name evidence="5" type="ORF">M431DRAFT_488107</name>
</gene>
<feature type="signal peptide" evidence="3">
    <location>
        <begin position="1"/>
        <end position="23"/>
    </location>
</feature>
<keyword evidence="2" id="KW-1133">Transmembrane helix</keyword>
<dbReference type="EMBL" id="KZ679704">
    <property type="protein sequence ID" value="PTB48007.1"/>
    <property type="molecule type" value="Genomic_DNA"/>
</dbReference>